<reference evidence="10" key="3">
    <citation type="submission" date="2025-08" db="UniProtKB">
        <authorList>
            <consortium name="Ensembl"/>
        </authorList>
    </citation>
    <scope>IDENTIFICATION</scope>
</reference>
<comment type="function">
    <text evidence="6">As part of the MCIA complex, involved in the assembly of the mitochondrial complex I.</text>
</comment>
<proteinExistence type="inferred from homology"/>
<comment type="subunit">
    <text evidence="8">Part of the mitochondrial complex I assembly/MCIA complex that comprises at least the core subunits TMEM126B, NDUFAF1, ECSIT and ACAD9 and complement subunits such as COA1 and TMEM186. Interacts with ECSIT. Interacts with ACAD9. At early stages of complex I assembly, it is found in intermediate subcomplexes that contain different subunits including NDUFB6, NDUFA6, NDUFA9, NDUFS3, NDUFS7, ND1, ND2 and ND3. Interacts with TMEM70 and TMEM242.</text>
</comment>
<reference evidence="10" key="2">
    <citation type="journal article" date="2008" name="Genome Biol.">
        <title>Improved genome assembly and evidence-based global gene model set for the chordate Ciona intestinalis: new insight into intron and operon populations.</title>
        <authorList>
            <person name="Satou Y."/>
            <person name="Mineta K."/>
            <person name="Ogasawara M."/>
            <person name="Sasakura Y."/>
            <person name="Shoguchi E."/>
            <person name="Ueno K."/>
            <person name="Yamada L."/>
            <person name="Matsumoto J."/>
            <person name="Wasserscheid J."/>
            <person name="Dewar K."/>
            <person name="Wiley G.B."/>
            <person name="Macmil S.L."/>
            <person name="Roe B.A."/>
            <person name="Zeller R.W."/>
            <person name="Hastings K.E."/>
            <person name="Lemaire P."/>
            <person name="Lindquist E."/>
            <person name="Endo T."/>
            <person name="Hotta K."/>
            <person name="Inaba K."/>
        </authorList>
    </citation>
    <scope>NUCLEOTIDE SEQUENCE [LARGE SCALE GENOMIC DNA]</scope>
    <source>
        <strain evidence="10">wild type</strain>
    </source>
</reference>
<reference evidence="11" key="1">
    <citation type="journal article" date="2002" name="Science">
        <title>The draft genome of Ciona intestinalis: insights into chordate and vertebrate origins.</title>
        <authorList>
            <person name="Dehal P."/>
            <person name="Satou Y."/>
            <person name="Campbell R.K."/>
            <person name="Chapman J."/>
            <person name="Degnan B."/>
            <person name="De Tomaso A."/>
            <person name="Davidson B."/>
            <person name="Di Gregorio A."/>
            <person name="Gelpke M."/>
            <person name="Goodstein D.M."/>
            <person name="Harafuji N."/>
            <person name="Hastings K.E."/>
            <person name="Ho I."/>
            <person name="Hotta K."/>
            <person name="Huang W."/>
            <person name="Kawashima T."/>
            <person name="Lemaire P."/>
            <person name="Martinez D."/>
            <person name="Meinertzhagen I.A."/>
            <person name="Necula S."/>
            <person name="Nonaka M."/>
            <person name="Putnam N."/>
            <person name="Rash S."/>
            <person name="Saiga H."/>
            <person name="Satake M."/>
            <person name="Terry A."/>
            <person name="Yamada L."/>
            <person name="Wang H.G."/>
            <person name="Awazu S."/>
            <person name="Azumi K."/>
            <person name="Boore J."/>
            <person name="Branno M."/>
            <person name="Chin-Bow S."/>
            <person name="DeSantis R."/>
            <person name="Doyle S."/>
            <person name="Francino P."/>
            <person name="Keys D.N."/>
            <person name="Haga S."/>
            <person name="Hayashi H."/>
            <person name="Hino K."/>
            <person name="Imai K.S."/>
            <person name="Inaba K."/>
            <person name="Kano S."/>
            <person name="Kobayashi K."/>
            <person name="Kobayashi M."/>
            <person name="Lee B.I."/>
            <person name="Makabe K.W."/>
            <person name="Manohar C."/>
            <person name="Matassi G."/>
            <person name="Medina M."/>
            <person name="Mochizuki Y."/>
            <person name="Mount S."/>
            <person name="Morishita T."/>
            <person name="Miura S."/>
            <person name="Nakayama A."/>
            <person name="Nishizaka S."/>
            <person name="Nomoto H."/>
            <person name="Ohta F."/>
            <person name="Oishi K."/>
            <person name="Rigoutsos I."/>
            <person name="Sano M."/>
            <person name="Sasaki A."/>
            <person name="Sasakura Y."/>
            <person name="Shoguchi E."/>
            <person name="Shin-i T."/>
            <person name="Spagnuolo A."/>
            <person name="Stainier D."/>
            <person name="Suzuki M.M."/>
            <person name="Tassy O."/>
            <person name="Takatori N."/>
            <person name="Tokuoka M."/>
            <person name="Yagi K."/>
            <person name="Yoshizaki F."/>
            <person name="Wada S."/>
            <person name="Zhang C."/>
            <person name="Hyatt P.D."/>
            <person name="Larimer F."/>
            <person name="Detter C."/>
            <person name="Doggett N."/>
            <person name="Glavina T."/>
            <person name="Hawkins T."/>
            <person name="Richardson P."/>
            <person name="Lucas S."/>
            <person name="Kohara Y."/>
            <person name="Levine M."/>
            <person name="Satoh N."/>
            <person name="Rokhsar D.S."/>
        </authorList>
    </citation>
    <scope>NUCLEOTIDE SEQUENCE [LARGE SCALE GENOMIC DNA]</scope>
</reference>
<dbReference type="InterPro" id="IPR039131">
    <property type="entry name" value="NDUFAF1"/>
</dbReference>
<comment type="similarity">
    <text evidence="2">Belongs to the CIA30 family.</text>
</comment>
<dbReference type="GeneID" id="100179693"/>
<dbReference type="SUPFAM" id="SSF49785">
    <property type="entry name" value="Galactose-binding domain-like"/>
    <property type="match status" value="1"/>
</dbReference>
<evidence type="ECO:0000256" key="4">
    <source>
        <dbReference type="ARBA" id="ARBA00023128"/>
    </source>
</evidence>
<organism evidence="10 11">
    <name type="scientific">Ciona intestinalis</name>
    <name type="common">Transparent sea squirt</name>
    <name type="synonym">Ascidia intestinalis</name>
    <dbReference type="NCBI Taxonomy" id="7719"/>
    <lineage>
        <taxon>Eukaryota</taxon>
        <taxon>Metazoa</taxon>
        <taxon>Chordata</taxon>
        <taxon>Tunicata</taxon>
        <taxon>Ascidiacea</taxon>
        <taxon>Phlebobranchia</taxon>
        <taxon>Cionidae</taxon>
        <taxon>Ciona</taxon>
    </lineage>
</organism>
<feature type="domain" description="NADH:ubiquinone oxidoreductase intermediate-associated protein 30" evidence="9">
    <location>
        <begin position="111"/>
        <end position="289"/>
    </location>
</feature>
<keyword evidence="4" id="KW-0496">Mitochondrion</keyword>
<evidence type="ECO:0000256" key="8">
    <source>
        <dbReference type="ARBA" id="ARBA00047124"/>
    </source>
</evidence>
<sequence>MVILRPFILRLAKTDTTHILSKCLKNRTTNYCTTRTISFSMNKNKKNAEKNNIVVKQEEEIVRIQEKSVDWNRWKHSWKYFNMIMKNKFASAHDHALAARSTKEDQIIYYFRNSGELENWYIMTDEDVGARSWAELVQGPNEMTAAFRGYLNNTPPKDYVISNDPLEPTPNFYGFAYVETKPFEGVLGREQFMNFQGFNAFKIRLRGDGRKYHFETLCDFGFGDRMMYTAPIYTNGGPLWQEVTIPFAKLIASIDSGAVAKQREMALDRMSNFRFLIRDKIEGPFHLEIDYIAFTRDVTYEVCESGIDYYDPWEPINSNSGM</sequence>
<dbReference type="STRING" id="7719.ENSCINP00000008210"/>
<dbReference type="OMA" id="PWEPINS"/>
<name>F6WKB8_CIOIN</name>
<evidence type="ECO:0000256" key="5">
    <source>
        <dbReference type="ARBA" id="ARBA00023186"/>
    </source>
</evidence>
<keyword evidence="5" id="KW-0143">Chaperone</keyword>
<evidence type="ECO:0000256" key="6">
    <source>
        <dbReference type="ARBA" id="ARBA00029396"/>
    </source>
</evidence>
<evidence type="ECO:0000259" key="9">
    <source>
        <dbReference type="Pfam" id="PF08547"/>
    </source>
</evidence>
<evidence type="ECO:0000313" key="10">
    <source>
        <dbReference type="Ensembl" id="ENSCINP00000008210.3"/>
    </source>
</evidence>
<dbReference type="PANTHER" id="PTHR13194">
    <property type="entry name" value="COMPLEX I INTERMEDIATE-ASSOCIATED PROTEIN 30"/>
    <property type="match status" value="1"/>
</dbReference>
<evidence type="ECO:0000256" key="2">
    <source>
        <dbReference type="ARBA" id="ARBA00007884"/>
    </source>
</evidence>
<dbReference type="InParanoid" id="F6WKB8"/>
<protein>
    <recommendedName>
        <fullName evidence="3">Complex I intermediate-associated protein 30, mitochondrial</fullName>
    </recommendedName>
    <alternativeName>
        <fullName evidence="7">NADH dehydrogenase [ubiquinone] 1 alpha subcomplex assembly factor 1</fullName>
    </alternativeName>
</protein>
<evidence type="ECO:0000256" key="3">
    <source>
        <dbReference type="ARBA" id="ARBA00020004"/>
    </source>
</evidence>
<dbReference type="Pfam" id="PF08547">
    <property type="entry name" value="CIA30"/>
    <property type="match status" value="1"/>
</dbReference>
<keyword evidence="11" id="KW-1185">Reference proteome</keyword>
<dbReference type="GO" id="GO:0006120">
    <property type="term" value="P:mitochondrial electron transport, NADH to ubiquinone"/>
    <property type="evidence" value="ECO:0000318"/>
    <property type="project" value="GO_Central"/>
</dbReference>
<dbReference type="PANTHER" id="PTHR13194:SF18">
    <property type="entry name" value="COMPLEX I INTERMEDIATE-ASSOCIATED PROTEIN 30, MITOCHONDRIAL"/>
    <property type="match status" value="1"/>
</dbReference>
<dbReference type="FunCoup" id="F6WKB8">
    <property type="interactions" value="16"/>
</dbReference>
<dbReference type="GeneTree" id="ENSGT00390000007200"/>
<dbReference type="InterPro" id="IPR013857">
    <property type="entry name" value="NADH-UbQ_OxRdtase-assoc_prot30"/>
</dbReference>
<dbReference type="InterPro" id="IPR008979">
    <property type="entry name" value="Galactose-bd-like_sf"/>
</dbReference>
<dbReference type="OrthoDB" id="42561at2759"/>
<evidence type="ECO:0000313" key="11">
    <source>
        <dbReference type="Proteomes" id="UP000008144"/>
    </source>
</evidence>
<accession>A0A1W2WDG4</accession>
<reference evidence="10" key="4">
    <citation type="submission" date="2025-09" db="UniProtKB">
        <authorList>
            <consortium name="Ensembl"/>
        </authorList>
    </citation>
    <scope>IDENTIFICATION</scope>
</reference>
<dbReference type="KEGG" id="cin:100179693"/>
<dbReference type="GO" id="GO:0051082">
    <property type="term" value="F:unfolded protein binding"/>
    <property type="evidence" value="ECO:0000318"/>
    <property type="project" value="GO_Central"/>
</dbReference>
<dbReference type="HOGENOM" id="CLU_863189_0_0_1"/>
<dbReference type="AlphaFoldDB" id="F6WKB8"/>
<dbReference type="GO" id="GO:0032981">
    <property type="term" value="P:mitochondrial respiratory chain complex I assembly"/>
    <property type="evidence" value="ECO:0000318"/>
    <property type="project" value="GO_Central"/>
</dbReference>
<dbReference type="EMBL" id="EAAA01002281">
    <property type="status" value="NOT_ANNOTATED_CDS"/>
    <property type="molecule type" value="Genomic_DNA"/>
</dbReference>
<dbReference type="GO" id="GO:0005739">
    <property type="term" value="C:mitochondrion"/>
    <property type="evidence" value="ECO:0000318"/>
    <property type="project" value="GO_Central"/>
</dbReference>
<dbReference type="Proteomes" id="UP000008144">
    <property type="component" value="Chromosome 6"/>
</dbReference>
<evidence type="ECO:0000256" key="7">
    <source>
        <dbReference type="ARBA" id="ARBA00031882"/>
    </source>
</evidence>
<accession>F6WKB8</accession>
<evidence type="ECO:0000256" key="1">
    <source>
        <dbReference type="ARBA" id="ARBA00004173"/>
    </source>
</evidence>
<dbReference type="Ensembl" id="ENSCINT00000008210.3">
    <property type="protein sequence ID" value="ENSCINP00000008210.3"/>
    <property type="gene ID" value="ENSCING00000003993.3"/>
</dbReference>
<comment type="subcellular location">
    <subcellularLocation>
        <location evidence="1">Mitochondrion</location>
    </subcellularLocation>
</comment>